<dbReference type="EMBL" id="AXCM01003786">
    <property type="status" value="NOT_ANNOTATED_CDS"/>
    <property type="molecule type" value="Genomic_DNA"/>
</dbReference>
<reference evidence="2" key="1">
    <citation type="submission" date="2013-09" db="EMBL/GenBank/DDBJ databases">
        <title>The Genome Sequence of Anopheles culicifacies species A.</title>
        <authorList>
            <consortium name="The Broad Institute Genomics Platform"/>
            <person name="Neafsey D.E."/>
            <person name="Besansky N."/>
            <person name="Howell P."/>
            <person name="Walton C."/>
            <person name="Young S.K."/>
            <person name="Zeng Q."/>
            <person name="Gargeya S."/>
            <person name="Fitzgerald M."/>
            <person name="Haas B."/>
            <person name="Abouelleil A."/>
            <person name="Allen A.W."/>
            <person name="Alvarado L."/>
            <person name="Arachchi H.M."/>
            <person name="Berlin A.M."/>
            <person name="Chapman S.B."/>
            <person name="Gainer-Dewar J."/>
            <person name="Goldberg J."/>
            <person name="Griggs A."/>
            <person name="Gujja S."/>
            <person name="Hansen M."/>
            <person name="Howarth C."/>
            <person name="Imamovic A."/>
            <person name="Ireland A."/>
            <person name="Larimer J."/>
            <person name="McCowan C."/>
            <person name="Murphy C."/>
            <person name="Pearson M."/>
            <person name="Poon T.W."/>
            <person name="Priest M."/>
            <person name="Roberts A."/>
            <person name="Saif S."/>
            <person name="Shea T."/>
            <person name="Sisk P."/>
            <person name="Sykes S."/>
            <person name="Wortman J."/>
            <person name="Nusbaum C."/>
            <person name="Birren B."/>
        </authorList>
    </citation>
    <scope>NUCLEOTIDE SEQUENCE [LARGE SCALE GENOMIC DNA]</scope>
    <source>
        <strain evidence="2">A-37</strain>
    </source>
</reference>
<accession>A0A9I3CJM5</accession>
<keyword evidence="2" id="KW-1185">Reference proteome</keyword>
<evidence type="ECO:0000313" key="2">
    <source>
        <dbReference type="Proteomes" id="UP000075883"/>
    </source>
</evidence>
<organism evidence="1 2">
    <name type="scientific">Anopheles culicifacies</name>
    <dbReference type="NCBI Taxonomy" id="139723"/>
    <lineage>
        <taxon>Eukaryota</taxon>
        <taxon>Metazoa</taxon>
        <taxon>Ecdysozoa</taxon>
        <taxon>Arthropoda</taxon>
        <taxon>Hexapoda</taxon>
        <taxon>Insecta</taxon>
        <taxon>Pterygota</taxon>
        <taxon>Neoptera</taxon>
        <taxon>Endopterygota</taxon>
        <taxon>Diptera</taxon>
        <taxon>Nematocera</taxon>
        <taxon>Culicoidea</taxon>
        <taxon>Culicidae</taxon>
        <taxon>Anophelinae</taxon>
        <taxon>Anopheles</taxon>
        <taxon>culicifacies species complex</taxon>
    </lineage>
</organism>
<dbReference type="Proteomes" id="UP000075883">
    <property type="component" value="Unassembled WGS sequence"/>
</dbReference>
<evidence type="ECO:0000313" key="1">
    <source>
        <dbReference type="EnsemblMetazoa" id="ACUA029193-PA"/>
    </source>
</evidence>
<dbReference type="AlphaFoldDB" id="A0A9I3CJM5"/>
<sequence>VVRTDTSPMFHQQPMATVVSHGQTRRRPLPVISGMAATLGFRRGELLTTVARILRYRSITCAFGRYSVSEKLFKRNSLYLS</sequence>
<reference evidence="1" key="2">
    <citation type="submission" date="2023-03" db="UniProtKB">
        <authorList>
            <consortium name="EnsemblMetazoa"/>
        </authorList>
    </citation>
    <scope>IDENTIFICATION</scope>
    <source>
        <strain evidence="1">A-37</strain>
    </source>
</reference>
<protein>
    <submittedName>
        <fullName evidence="1">Uncharacterized protein</fullName>
    </submittedName>
</protein>
<name>A0A9I3CJM5_9DIPT</name>
<dbReference type="EnsemblMetazoa" id="ACUA029193-RA">
    <property type="protein sequence ID" value="ACUA029193-PA"/>
    <property type="gene ID" value="ACUA029193"/>
</dbReference>
<proteinExistence type="predicted"/>